<dbReference type="PANTHER" id="PTHR30576">
    <property type="entry name" value="COLANIC BIOSYNTHESIS UDP-GLUCOSE LIPID CARRIER TRANSFERASE"/>
    <property type="match status" value="1"/>
</dbReference>
<evidence type="ECO:0000313" key="13">
    <source>
        <dbReference type="Proteomes" id="UP000001887"/>
    </source>
</evidence>
<keyword evidence="5 12" id="KW-0808">Transferase</keyword>
<proteinExistence type="inferred from homology"/>
<dbReference type="Pfam" id="PF13727">
    <property type="entry name" value="CoA_binding_3"/>
    <property type="match status" value="1"/>
</dbReference>
<dbReference type="NCBIfam" id="TIGR03022">
    <property type="entry name" value="WbaP_sugtrans"/>
    <property type="match status" value="1"/>
</dbReference>
<dbReference type="InterPro" id="IPR017472">
    <property type="entry name" value="Undecaprenyl-P_galact_Ptfrase"/>
</dbReference>
<evidence type="ECO:0000256" key="6">
    <source>
        <dbReference type="ARBA" id="ARBA00022692"/>
    </source>
</evidence>
<keyword evidence="6 10" id="KW-0812">Transmembrane</keyword>
<evidence type="ECO:0000259" key="11">
    <source>
        <dbReference type="Pfam" id="PF02397"/>
    </source>
</evidence>
<protein>
    <submittedName>
        <fullName evidence="12">Undecaprenyl-phosphate galactose phosphotransferase, WbaP</fullName>
        <ecNumber evidence="12">2.7.8.6</ecNumber>
    </submittedName>
</protein>
<reference evidence="12 13" key="1">
    <citation type="journal article" date="2009" name="Stand. Genomic Sci.">
        <title>Complete genome sequence of Pirellula staleyi type strain (ATCC 27377).</title>
        <authorList>
            <person name="Clum A."/>
            <person name="Tindall B.J."/>
            <person name="Sikorski J."/>
            <person name="Ivanova N."/>
            <person name="Mavrommatis K."/>
            <person name="Lucas S."/>
            <person name="Glavina del Rio T."/>
            <person name="Nolan M."/>
            <person name="Chen F."/>
            <person name="Tice H."/>
            <person name="Pitluck S."/>
            <person name="Cheng J.F."/>
            <person name="Chertkov O."/>
            <person name="Brettin T."/>
            <person name="Han C."/>
            <person name="Detter J.C."/>
            <person name="Kuske C."/>
            <person name="Bruce D."/>
            <person name="Goodwin L."/>
            <person name="Ovchinikova G."/>
            <person name="Pati A."/>
            <person name="Mikhailova N."/>
            <person name="Chen A."/>
            <person name="Palaniappan K."/>
            <person name="Land M."/>
            <person name="Hauser L."/>
            <person name="Chang Y.J."/>
            <person name="Jeffries C.D."/>
            <person name="Chain P."/>
            <person name="Rohde M."/>
            <person name="Goker M."/>
            <person name="Bristow J."/>
            <person name="Eisen J.A."/>
            <person name="Markowitz V."/>
            <person name="Hugenholtz P."/>
            <person name="Kyrpides N.C."/>
            <person name="Klenk H.P."/>
            <person name="Lapidus A."/>
        </authorList>
    </citation>
    <scope>NUCLEOTIDE SEQUENCE [LARGE SCALE GENOMIC DNA]</scope>
    <source>
        <strain evidence="13">ATCC 27377 / DSM 6068 / ICPB 4128</strain>
    </source>
</reference>
<feature type="region of interest" description="Disordered" evidence="9">
    <location>
        <begin position="1"/>
        <end position="34"/>
    </location>
</feature>
<comment type="subcellular location">
    <subcellularLocation>
        <location evidence="2">Cell membrane</location>
    </subcellularLocation>
    <subcellularLocation>
        <location evidence="1">Membrane</location>
        <topology evidence="1">Multi-pass membrane protein</topology>
    </subcellularLocation>
</comment>
<dbReference type="Gene3D" id="3.40.50.720">
    <property type="entry name" value="NAD(P)-binding Rossmann-like Domain"/>
    <property type="match status" value="1"/>
</dbReference>
<evidence type="ECO:0000256" key="10">
    <source>
        <dbReference type="SAM" id="Phobius"/>
    </source>
</evidence>
<dbReference type="STRING" id="530564.Psta_1442"/>
<dbReference type="eggNOG" id="COG1086">
    <property type="taxonomic scope" value="Bacteria"/>
</dbReference>
<accession>D2QX13</accession>
<feature type="compositionally biased region" description="Polar residues" evidence="9">
    <location>
        <begin position="1"/>
        <end position="13"/>
    </location>
</feature>
<dbReference type="EMBL" id="CP001848">
    <property type="protein sequence ID" value="ADB16117.1"/>
    <property type="molecule type" value="Genomic_DNA"/>
</dbReference>
<dbReference type="eggNOG" id="COG2148">
    <property type="taxonomic scope" value="Bacteria"/>
</dbReference>
<dbReference type="KEGG" id="psl:Psta_1442"/>
<dbReference type="AlphaFoldDB" id="D2QX13"/>
<feature type="transmembrane region" description="Helical" evidence="10">
    <location>
        <begin position="123"/>
        <end position="142"/>
    </location>
</feature>
<feature type="transmembrane region" description="Helical" evidence="10">
    <location>
        <begin position="148"/>
        <end position="169"/>
    </location>
</feature>
<evidence type="ECO:0000256" key="2">
    <source>
        <dbReference type="ARBA" id="ARBA00004236"/>
    </source>
</evidence>
<evidence type="ECO:0000256" key="8">
    <source>
        <dbReference type="ARBA" id="ARBA00023136"/>
    </source>
</evidence>
<evidence type="ECO:0000256" key="9">
    <source>
        <dbReference type="SAM" id="MobiDB-lite"/>
    </source>
</evidence>
<evidence type="ECO:0000256" key="5">
    <source>
        <dbReference type="ARBA" id="ARBA00022679"/>
    </source>
</evidence>
<dbReference type="GO" id="GO:0000271">
    <property type="term" value="P:polysaccharide biosynthetic process"/>
    <property type="evidence" value="ECO:0007669"/>
    <property type="project" value="InterPro"/>
</dbReference>
<dbReference type="OrthoDB" id="9766874at2"/>
<dbReference type="InterPro" id="IPR003362">
    <property type="entry name" value="Bact_transf"/>
</dbReference>
<dbReference type="InterPro" id="IPR017475">
    <property type="entry name" value="EPS_sugar_tfrase"/>
</dbReference>
<evidence type="ECO:0000313" key="12">
    <source>
        <dbReference type="EMBL" id="ADB16117.1"/>
    </source>
</evidence>
<feature type="transmembrane region" description="Helical" evidence="10">
    <location>
        <begin position="318"/>
        <end position="339"/>
    </location>
</feature>
<dbReference type="EC" id="2.7.8.6" evidence="12"/>
<dbReference type="Proteomes" id="UP000001887">
    <property type="component" value="Chromosome"/>
</dbReference>
<keyword evidence="13" id="KW-1185">Reference proteome</keyword>
<gene>
    <name evidence="12" type="ordered locus">Psta_1442</name>
</gene>
<comment type="similarity">
    <text evidence="3">Belongs to the bacterial sugar transferase family.</text>
</comment>
<dbReference type="GO" id="GO:0047360">
    <property type="term" value="F:undecaprenyl-phosphate galactose phosphotransferase activity"/>
    <property type="evidence" value="ECO:0007669"/>
    <property type="project" value="UniProtKB-EC"/>
</dbReference>
<evidence type="ECO:0000256" key="1">
    <source>
        <dbReference type="ARBA" id="ARBA00004141"/>
    </source>
</evidence>
<organism evidence="12 13">
    <name type="scientific">Pirellula staleyi (strain ATCC 27377 / DSM 6068 / ICPB 4128)</name>
    <name type="common">Pirella staleyi</name>
    <dbReference type="NCBI Taxonomy" id="530564"/>
    <lineage>
        <taxon>Bacteria</taxon>
        <taxon>Pseudomonadati</taxon>
        <taxon>Planctomycetota</taxon>
        <taxon>Planctomycetia</taxon>
        <taxon>Pirellulales</taxon>
        <taxon>Pirellulaceae</taxon>
        <taxon>Pirellula</taxon>
    </lineage>
</organism>
<keyword evidence="4" id="KW-1003">Cell membrane</keyword>
<dbReference type="NCBIfam" id="TIGR03025">
    <property type="entry name" value="EPS_sugtrans"/>
    <property type="match status" value="1"/>
</dbReference>
<feature type="transmembrane region" description="Helical" evidence="10">
    <location>
        <begin position="52"/>
        <end position="72"/>
    </location>
</feature>
<sequence length="510" mass="55781">MTLDSLTQATASRTPKIDRREMRDGRATSSSTPAPLAKTVTLGTASGQFSTALLATADVIAIFSATAISWLIATKISVVVAELSTLQSLRLAAVLIAGHLTLALYGGLYAAIPLAPARELRQWFFVSAMLLLGVAALAALGVFPVPVIGWLMLGIGLVAIFAPIARTIVRLTLGKSRWWGRRVVIVGGGELAARTLHRLLSKPQLGLRPIGFVDDQSTSSSAIDPALYLGTYSELAEIASTHGTSTAVIASDAFDADEMCQLVSRTPCGIRHWLVLPLHDHLPSLWTSAVDVGGRPALSVSNLLASPWRRAVKRSFDLVVTLLGLALIWPLLLALALLVKFSSRGPVFYSQERVGYGGSRFRAWKFRSMHLDAEELLKRHLAADPALREEWEATHKLKHDPRVTWIGRIMRRTSLDELPQVFNVLIGEMSLVGPRPIVEAEIVKYGDRYGSYQQVVPGISGLWQVSGRNNTTYRERVELDEFYVNNWSPWLDLYILACTVKVVLLGEGAY</sequence>
<dbReference type="GO" id="GO:0005886">
    <property type="term" value="C:plasma membrane"/>
    <property type="evidence" value="ECO:0007669"/>
    <property type="project" value="UniProtKB-SubCell"/>
</dbReference>
<dbReference type="Pfam" id="PF02397">
    <property type="entry name" value="Bac_transf"/>
    <property type="match status" value="1"/>
</dbReference>
<name>D2QX13_PIRSD</name>
<feature type="domain" description="Bacterial sugar transferase" evidence="11">
    <location>
        <begin position="313"/>
        <end position="504"/>
    </location>
</feature>
<keyword evidence="8 10" id="KW-0472">Membrane</keyword>
<dbReference type="PANTHER" id="PTHR30576:SF4">
    <property type="entry name" value="UNDECAPRENYL-PHOSPHATE GALACTOSE PHOSPHOTRANSFERASE"/>
    <property type="match status" value="1"/>
</dbReference>
<feature type="compositionally biased region" description="Basic and acidic residues" evidence="9">
    <location>
        <begin position="15"/>
        <end position="26"/>
    </location>
</feature>
<evidence type="ECO:0000256" key="4">
    <source>
        <dbReference type="ARBA" id="ARBA00022475"/>
    </source>
</evidence>
<dbReference type="HOGENOM" id="CLU_024920_3_5_0"/>
<evidence type="ECO:0000256" key="7">
    <source>
        <dbReference type="ARBA" id="ARBA00022989"/>
    </source>
</evidence>
<keyword evidence="7 10" id="KW-1133">Transmembrane helix</keyword>
<evidence type="ECO:0000256" key="3">
    <source>
        <dbReference type="ARBA" id="ARBA00006464"/>
    </source>
</evidence>
<feature type="transmembrane region" description="Helical" evidence="10">
    <location>
        <begin position="92"/>
        <end position="111"/>
    </location>
</feature>